<keyword evidence="2" id="KW-1185">Reference proteome</keyword>
<protein>
    <submittedName>
        <fullName evidence="1">Uncharacterized protein</fullName>
    </submittedName>
</protein>
<name>A0A8S1WIX3_PAROT</name>
<accession>A0A8S1WIX3</accession>
<organism evidence="1 2">
    <name type="scientific">Paramecium octaurelia</name>
    <dbReference type="NCBI Taxonomy" id="43137"/>
    <lineage>
        <taxon>Eukaryota</taxon>
        <taxon>Sar</taxon>
        <taxon>Alveolata</taxon>
        <taxon>Ciliophora</taxon>
        <taxon>Intramacronucleata</taxon>
        <taxon>Oligohymenophorea</taxon>
        <taxon>Peniculida</taxon>
        <taxon>Parameciidae</taxon>
        <taxon>Paramecium</taxon>
    </lineage>
</organism>
<evidence type="ECO:0000313" key="2">
    <source>
        <dbReference type="Proteomes" id="UP000683925"/>
    </source>
</evidence>
<dbReference type="Proteomes" id="UP000683925">
    <property type="component" value="Unassembled WGS sequence"/>
</dbReference>
<dbReference type="EMBL" id="CAJJDP010000092">
    <property type="protein sequence ID" value="CAD8188802.1"/>
    <property type="molecule type" value="Genomic_DNA"/>
</dbReference>
<sequence>MLQQTSQCSNCRAQISDTKERCEQFFEKMILNLMNKNFIKVLLVSFWKEIFQDISTHTKCPKKPIQFIDGGLD</sequence>
<dbReference type="OrthoDB" id="300935at2759"/>
<reference evidence="1" key="1">
    <citation type="submission" date="2021-01" db="EMBL/GenBank/DDBJ databases">
        <authorList>
            <consortium name="Genoscope - CEA"/>
            <person name="William W."/>
        </authorList>
    </citation>
    <scope>NUCLEOTIDE SEQUENCE</scope>
</reference>
<evidence type="ECO:0000313" key="1">
    <source>
        <dbReference type="EMBL" id="CAD8188802.1"/>
    </source>
</evidence>
<gene>
    <name evidence="1" type="ORF">POCTA_138.1.T0930160</name>
</gene>
<comment type="caution">
    <text evidence="1">The sequence shown here is derived from an EMBL/GenBank/DDBJ whole genome shotgun (WGS) entry which is preliminary data.</text>
</comment>
<dbReference type="AlphaFoldDB" id="A0A8S1WIX3"/>
<proteinExistence type="predicted"/>